<feature type="region of interest" description="Disordered" evidence="1">
    <location>
        <begin position="199"/>
        <end position="221"/>
    </location>
</feature>
<protein>
    <submittedName>
        <fullName evidence="2">Uncharacterized protein</fullName>
    </submittedName>
</protein>
<feature type="region of interest" description="Disordered" evidence="1">
    <location>
        <begin position="26"/>
        <end position="52"/>
    </location>
</feature>
<accession>A0A4C1U3E9</accession>
<dbReference type="EMBL" id="BGZK01000117">
    <property type="protein sequence ID" value="GBP20356.1"/>
    <property type="molecule type" value="Genomic_DNA"/>
</dbReference>
<reference evidence="2 3" key="1">
    <citation type="journal article" date="2019" name="Commun. Biol.">
        <title>The bagworm genome reveals a unique fibroin gene that provides high tensile strength.</title>
        <authorList>
            <person name="Kono N."/>
            <person name="Nakamura H."/>
            <person name="Ohtoshi R."/>
            <person name="Tomita M."/>
            <person name="Numata K."/>
            <person name="Arakawa K."/>
        </authorList>
    </citation>
    <scope>NUCLEOTIDE SEQUENCE [LARGE SCALE GENOMIC DNA]</scope>
</reference>
<keyword evidence="3" id="KW-1185">Reference proteome</keyword>
<name>A0A4C1U3E9_EUMVA</name>
<sequence length="221" mass="24765">MCKYAGSCQHPAGYHINPLVNQLESRVKQSPASRRDPGQPAKALRSSFSNSDSVLHEREKLIYHHTQHCGTRHGSGRFAPNPHHRCKAAKDHSLISAQVCASNKTVMSSAYATTWTPFGNGIRSRSSKSTSHNIGSRTEPFGQPIVDLFQFTLFPMRSPTLRIAFHTFYNSRTNAVLFRSFIRQALDYALNLPTSQGESHLTQRAQSCRHKKQNGDNPYPC</sequence>
<evidence type="ECO:0000313" key="3">
    <source>
        <dbReference type="Proteomes" id="UP000299102"/>
    </source>
</evidence>
<dbReference type="Proteomes" id="UP000299102">
    <property type="component" value="Unassembled WGS sequence"/>
</dbReference>
<gene>
    <name evidence="2" type="ORF">EVAR_10621_1</name>
</gene>
<organism evidence="2 3">
    <name type="scientific">Eumeta variegata</name>
    <name type="common">Bagworm moth</name>
    <name type="synonym">Eumeta japonica</name>
    <dbReference type="NCBI Taxonomy" id="151549"/>
    <lineage>
        <taxon>Eukaryota</taxon>
        <taxon>Metazoa</taxon>
        <taxon>Ecdysozoa</taxon>
        <taxon>Arthropoda</taxon>
        <taxon>Hexapoda</taxon>
        <taxon>Insecta</taxon>
        <taxon>Pterygota</taxon>
        <taxon>Neoptera</taxon>
        <taxon>Endopterygota</taxon>
        <taxon>Lepidoptera</taxon>
        <taxon>Glossata</taxon>
        <taxon>Ditrysia</taxon>
        <taxon>Tineoidea</taxon>
        <taxon>Psychidae</taxon>
        <taxon>Oiketicinae</taxon>
        <taxon>Eumeta</taxon>
    </lineage>
</organism>
<evidence type="ECO:0000256" key="1">
    <source>
        <dbReference type="SAM" id="MobiDB-lite"/>
    </source>
</evidence>
<evidence type="ECO:0000313" key="2">
    <source>
        <dbReference type="EMBL" id="GBP20356.1"/>
    </source>
</evidence>
<proteinExistence type="predicted"/>
<comment type="caution">
    <text evidence="2">The sequence shown here is derived from an EMBL/GenBank/DDBJ whole genome shotgun (WGS) entry which is preliminary data.</text>
</comment>
<dbReference type="AlphaFoldDB" id="A0A4C1U3E9"/>